<keyword evidence="2" id="KW-1185">Reference proteome</keyword>
<evidence type="ECO:0008006" key="3">
    <source>
        <dbReference type="Google" id="ProtNLM"/>
    </source>
</evidence>
<dbReference type="EMBL" id="OU015584">
    <property type="protein sequence ID" value="CAG5079362.1"/>
    <property type="molecule type" value="Genomic_DNA"/>
</dbReference>
<accession>A0A916JLH0</accession>
<dbReference type="PROSITE" id="PS51257">
    <property type="entry name" value="PROKAR_LIPOPROTEIN"/>
    <property type="match status" value="1"/>
</dbReference>
<gene>
    <name evidence="1" type="ORF">CRYO30217_00924</name>
</gene>
<protein>
    <recommendedName>
        <fullName evidence="3">Lipoprotein</fullName>
    </recommendedName>
</protein>
<sequence length="179" mass="20661">MKNWTIGIVFILTVLMVACANPYEDEIEDVEGMQEVLSGVKQTYGQVDIAKVNYAMEMYLKNMKQIKTYYKPDTVDENVTKLVNFYKGIKHSAKGFEDEYYAVGMQIEFMDKQLKTLQTDMENKADFNDSLETFLKNEQNNLDELSKNVGTLLYNYDFIISVHDSVASKVQNILLENVE</sequence>
<name>A0A916JLH0_9FLAO</name>
<dbReference type="AlphaFoldDB" id="A0A916JLH0"/>
<reference evidence="1" key="1">
    <citation type="submission" date="2021-04" db="EMBL/GenBank/DDBJ databases">
        <authorList>
            <person name="Rodrigo-Torres L."/>
            <person name="Arahal R. D."/>
            <person name="Lucena T."/>
        </authorList>
    </citation>
    <scope>NUCLEOTIDE SEQUENCE</scope>
    <source>
        <strain evidence="1">AS29M-1</strain>
    </source>
</reference>
<dbReference type="RefSeq" id="WP_258541144.1">
    <property type="nucleotide sequence ID" value="NZ_OU015584.1"/>
</dbReference>
<proteinExistence type="predicted"/>
<dbReference type="Proteomes" id="UP000683507">
    <property type="component" value="Chromosome"/>
</dbReference>
<evidence type="ECO:0000313" key="2">
    <source>
        <dbReference type="Proteomes" id="UP000683507"/>
    </source>
</evidence>
<organism evidence="1 2">
    <name type="scientific">Parvicella tangerina</name>
    <dbReference type="NCBI Taxonomy" id="2829795"/>
    <lineage>
        <taxon>Bacteria</taxon>
        <taxon>Pseudomonadati</taxon>
        <taxon>Bacteroidota</taxon>
        <taxon>Flavobacteriia</taxon>
        <taxon>Flavobacteriales</taxon>
        <taxon>Parvicellaceae</taxon>
        <taxon>Parvicella</taxon>
    </lineage>
</organism>
<dbReference type="KEGG" id="ptan:CRYO30217_00924"/>
<evidence type="ECO:0000313" key="1">
    <source>
        <dbReference type="EMBL" id="CAG5079362.1"/>
    </source>
</evidence>